<dbReference type="EMBL" id="CCKQ01011154">
    <property type="protein sequence ID" value="CDW82689.1"/>
    <property type="molecule type" value="Genomic_DNA"/>
</dbReference>
<dbReference type="AlphaFoldDB" id="A0A078AKF1"/>
<feature type="region of interest" description="Disordered" evidence="2">
    <location>
        <begin position="561"/>
        <end position="595"/>
    </location>
</feature>
<name>A0A078AKF1_STYLE</name>
<reference evidence="3 4" key="1">
    <citation type="submission" date="2014-06" db="EMBL/GenBank/DDBJ databases">
        <authorList>
            <person name="Swart Estienne"/>
        </authorList>
    </citation>
    <scope>NUCLEOTIDE SEQUENCE [LARGE SCALE GENOMIC DNA]</scope>
    <source>
        <strain evidence="3 4">130c</strain>
    </source>
</reference>
<protein>
    <submittedName>
        <fullName evidence="3">Uncharacterized protein</fullName>
    </submittedName>
</protein>
<accession>A0A078AKF1</accession>
<dbReference type="FunCoup" id="A0A078AKF1">
    <property type="interactions" value="2"/>
</dbReference>
<keyword evidence="4" id="KW-1185">Reference proteome</keyword>
<dbReference type="Proteomes" id="UP000039865">
    <property type="component" value="Unassembled WGS sequence"/>
</dbReference>
<feature type="coiled-coil region" evidence="1">
    <location>
        <begin position="235"/>
        <end position="265"/>
    </location>
</feature>
<proteinExistence type="predicted"/>
<sequence>MNSNSFYYVDSEDMEQQANSCDISLLSDFGSPFIGSVFNGDRKSNLSKQSITKRKGGAFELLMDEITNKIPLVDQLQDMYNQEFNSGLSQECSFRNIQNNHSTKEILKLSVDAIRALQLDMLERRGELDLQKQVSDQLIKEKQNLIAEFESQLQTIKDLNEYVNTQAAEINRQAKIIELRDKTFQNQVLYNNYTTAYSQSLIQQKEEEENKTSQMTQTDHQVFLKGDVDMILLKIQYLENENNLLNLKNNEMQELLNNKTSSENMDSFNNSSNGHLVQGFDEKILIQSVQALIDEIIKVQNNNNNTQQIQLDLNQLLKLAKSRQYFKLMVNINKSFVNYIESNVNRRYSTVSVNTIEANDGFIRDQGILQDILSAKQEIMNEQSKSKTGIKKVKIVSQNPEYPQENFSLSYRNQKIPQIQKEPLKIQEPLGDAINIRLTPDFTEQINSKSPTVLIGNRKPNINSNSSKSLKTKQAFQYQNHHFKIETDTINDCLQVQTDRPSKQTIQVAKNQNLTSRSIKDKSTSRDRSIRSKNSEQPQNQLCNNKIFNTLNNQFTQQRLLTNRRRSDNCDNTSKSNATPTLSQRIQNSSITPRYNKNINNHSNVANSLQQFIEQTEELHQEKKSPTKLSKRENDQVKVNKSPERLYRVDSKQKEFKPVVTQTSKISNKILNSYRQEIHNQTKKQQIYKSMTKEQSLESGSLIPQSTNSLQNQQFSTISSPREYTQIKQSSNHSKNLSFNRFKQLMGKSFVPTQSVLQSNESQRSIK</sequence>
<feature type="region of interest" description="Disordered" evidence="2">
    <location>
        <begin position="510"/>
        <end position="542"/>
    </location>
</feature>
<evidence type="ECO:0000313" key="4">
    <source>
        <dbReference type="Proteomes" id="UP000039865"/>
    </source>
</evidence>
<keyword evidence="1" id="KW-0175">Coiled coil</keyword>
<feature type="region of interest" description="Disordered" evidence="2">
    <location>
        <begin position="618"/>
        <end position="637"/>
    </location>
</feature>
<feature type="compositionally biased region" description="Basic and acidic residues" evidence="2">
    <location>
        <begin position="518"/>
        <end position="534"/>
    </location>
</feature>
<evidence type="ECO:0000313" key="3">
    <source>
        <dbReference type="EMBL" id="CDW82689.1"/>
    </source>
</evidence>
<feature type="compositionally biased region" description="Polar residues" evidence="2">
    <location>
        <begin position="570"/>
        <end position="595"/>
    </location>
</feature>
<evidence type="ECO:0000256" key="1">
    <source>
        <dbReference type="SAM" id="Coils"/>
    </source>
</evidence>
<evidence type="ECO:0000256" key="2">
    <source>
        <dbReference type="SAM" id="MobiDB-lite"/>
    </source>
</evidence>
<organism evidence="3 4">
    <name type="scientific">Stylonychia lemnae</name>
    <name type="common">Ciliate</name>
    <dbReference type="NCBI Taxonomy" id="5949"/>
    <lineage>
        <taxon>Eukaryota</taxon>
        <taxon>Sar</taxon>
        <taxon>Alveolata</taxon>
        <taxon>Ciliophora</taxon>
        <taxon>Intramacronucleata</taxon>
        <taxon>Spirotrichea</taxon>
        <taxon>Stichotrichia</taxon>
        <taxon>Sporadotrichida</taxon>
        <taxon>Oxytrichidae</taxon>
        <taxon>Stylonychinae</taxon>
        <taxon>Stylonychia</taxon>
    </lineage>
</organism>
<gene>
    <name evidence="3" type="primary">Contig2595.g2788</name>
    <name evidence="3" type="ORF">STYLEM_11722</name>
</gene>
<dbReference type="InParanoid" id="A0A078AKF1"/>